<name>A0A6U2HHP8_9CHLO</name>
<protein>
    <submittedName>
        <fullName evidence="2">Uncharacterized protein</fullName>
    </submittedName>
</protein>
<organism evidence="2">
    <name type="scientific">Chlamydomonas euryale</name>
    <dbReference type="NCBI Taxonomy" id="1486919"/>
    <lineage>
        <taxon>Eukaryota</taxon>
        <taxon>Viridiplantae</taxon>
        <taxon>Chlorophyta</taxon>
        <taxon>core chlorophytes</taxon>
        <taxon>Chlorophyceae</taxon>
        <taxon>CS clade</taxon>
        <taxon>Chlamydomonadales</taxon>
        <taxon>Chlamydomonadaceae</taxon>
        <taxon>Chlamydomonas</taxon>
    </lineage>
</organism>
<feature type="region of interest" description="Disordered" evidence="1">
    <location>
        <begin position="99"/>
        <end position="121"/>
    </location>
</feature>
<accession>A0A6U2HHP8</accession>
<dbReference type="AlphaFoldDB" id="A0A6U2HHP8"/>
<evidence type="ECO:0000313" key="2">
    <source>
        <dbReference type="EMBL" id="CAD8298665.1"/>
    </source>
</evidence>
<gene>
    <name evidence="2" type="ORF">CEUR00632_LOCUS14678</name>
    <name evidence="3" type="ORF">CEUR00632_LOCUS14680</name>
</gene>
<evidence type="ECO:0000256" key="1">
    <source>
        <dbReference type="SAM" id="MobiDB-lite"/>
    </source>
</evidence>
<evidence type="ECO:0000313" key="3">
    <source>
        <dbReference type="EMBL" id="CAD8298668.1"/>
    </source>
</evidence>
<dbReference type="EMBL" id="HBEC01031635">
    <property type="protein sequence ID" value="CAD8298665.1"/>
    <property type="molecule type" value="Transcribed_RNA"/>
</dbReference>
<sequence>MGKRIAEAGKAAAAANKAAAVAAAVAAGDAAAEAGRSHVVLQLEVGSDGKALMEAWNALSSKHGKIAAMLMSADSGKAVLYAGAPAELQAKLKVSIGEKGGRGSRCGRERGNGAEIQVRAG</sequence>
<proteinExistence type="predicted"/>
<reference evidence="2" key="1">
    <citation type="submission" date="2021-01" db="EMBL/GenBank/DDBJ databases">
        <authorList>
            <person name="Corre E."/>
            <person name="Pelletier E."/>
            <person name="Niang G."/>
            <person name="Scheremetjew M."/>
            <person name="Finn R."/>
            <person name="Kale V."/>
            <person name="Holt S."/>
            <person name="Cochrane G."/>
            <person name="Meng A."/>
            <person name="Brown T."/>
            <person name="Cohen L."/>
        </authorList>
    </citation>
    <scope>NUCLEOTIDE SEQUENCE</scope>
    <source>
        <strain evidence="2">CCMP219</strain>
    </source>
</reference>
<dbReference type="EMBL" id="HBEC01031637">
    <property type="protein sequence ID" value="CAD8298668.1"/>
    <property type="molecule type" value="Transcribed_RNA"/>
</dbReference>